<dbReference type="RefSeq" id="WP_112142486.1">
    <property type="nucleotide sequence ID" value="NZ_PGTO01000002.1"/>
</dbReference>
<name>A0A364P1R8_9PROT</name>
<dbReference type="PANTHER" id="PTHR38731">
    <property type="entry name" value="LIPL45-RELATED LIPOPROTEIN-RELATED"/>
    <property type="match status" value="1"/>
</dbReference>
<organism evidence="3 4">
    <name type="scientific">Paramagnetospirillum kuznetsovii</name>
    <dbReference type="NCBI Taxonomy" id="2053833"/>
    <lineage>
        <taxon>Bacteria</taxon>
        <taxon>Pseudomonadati</taxon>
        <taxon>Pseudomonadota</taxon>
        <taxon>Alphaproteobacteria</taxon>
        <taxon>Rhodospirillales</taxon>
        <taxon>Magnetospirillaceae</taxon>
        <taxon>Paramagnetospirillum</taxon>
    </lineage>
</organism>
<dbReference type="InterPro" id="IPR006860">
    <property type="entry name" value="FecR"/>
</dbReference>
<reference evidence="3 4" key="1">
    <citation type="submission" date="2017-11" db="EMBL/GenBank/DDBJ databases">
        <title>Draft genome sequence of magnetotactic bacterium Magnetospirillum kuznetsovii LBB-42.</title>
        <authorList>
            <person name="Grouzdev D.S."/>
            <person name="Rysina M.S."/>
            <person name="Baslerov R.V."/>
            <person name="Koziaeva V."/>
        </authorList>
    </citation>
    <scope>NUCLEOTIDE SEQUENCE [LARGE SCALE GENOMIC DNA]</scope>
    <source>
        <strain evidence="3 4">LBB-42</strain>
    </source>
</reference>
<dbReference type="EMBL" id="PGTO01000002">
    <property type="protein sequence ID" value="RAU23289.1"/>
    <property type="molecule type" value="Genomic_DNA"/>
</dbReference>
<proteinExistence type="predicted"/>
<keyword evidence="4" id="KW-1185">Reference proteome</keyword>
<dbReference type="AlphaFoldDB" id="A0A364P1R8"/>
<accession>A0A364P1R8</accession>
<sequence length="1118" mass="111157">MGRIGNFGDGMSSAFNSVDGQGGSVTVPGGDWLLHAKFAHAGADLLLTGEDGAQLLVRDYFAQMTLPDLVTDHGAVIGGGLAARLAGPLAPGQFAQAGDAPAIASVGSVSKLTGDASVRHADGTSAPLKQGDQIFQGDVIQTGSNGQIGITFDDGAVFSLGQKGRMTVDEMTWDPATAKGTEALSVVSGPFSFVSGEIAKTGIDAMSIKTPVATIGVRGTTGAGLAAPEGQPNRITLMPNADGTVGELAVSNQAGVQVMSVPGATTQIASAFLAPPPPVILTPQQIQQQYGGALQVLPPPPTPQQIQQNIQQKGSQAPTEKAVQTAQVTAAEKAATEKAATEKAVAADKALGEKLGVEKAQIAKLTAEKALTDGVKLAETKIADALSQALGLTPGQANDIATKTSDAVAKVVGPTGPVGVFGPGQTSGFDLGAQINQVGAQIQNIVQQTIQNQIQQIQQQAASQSTITHTLTGGPQSVTLTDGVNDSIVGTANQGNEVSVVGYFGSGDTFYDPTLGDGDRVTINVGAGTTNTFAVVNVETVDLTGSMTTDQGMGIKNVDIASDGTTSIYVSYGVDNLTGTLVNGLSPSGATGNQEWHIIGHLGVAGADSIDMAGGTNSLYLDSTGTHVINAISNVQSLHLANGATNSVTFQAPVTGMTITGGDNTDSISLAAGANAITVSAVESVTGGSGIDVLTLGSDGQSVTVSGVESIVGGSGADTITLASAGTITVTSVETLVGSAGTDVVQLGSGGQTINVTNVESLIGGSGADDVTTTNSTMNLGSLTMSGVETISDTFNGNTTIIVSNSSFPGSVTTVFSADAAGTDIFETNSNSLNLVGVTLTNIDTIEIASGGSETFTVDGASLAAVTSIVGAGASASATITTATWSTLDVSAKTLTNVTTLSSTYANGCTITDTSTAHTLSGGATTGNTDTLIGGGGADTLTATSNGGSTIFRYEASGDFGDTITTFTAGGTKDAVDFLVSGFTAADKLLTTGDGSSAVAITAANATTAFQTVASTGDFTATAGNDVFIFSHSSFSSASALQTAINTGGGTVITLGNAGIGNGGRFLAAYDNGTVTRIATITIGNGDTDTSTATVTDVATLSNVSDVTTLTTSDFHCV</sequence>
<evidence type="ECO:0000313" key="4">
    <source>
        <dbReference type="Proteomes" id="UP000251075"/>
    </source>
</evidence>
<dbReference type="PRINTS" id="PR00313">
    <property type="entry name" value="CABNDNGRPT"/>
</dbReference>
<comment type="caution">
    <text evidence="3">The sequence shown here is derived from an EMBL/GenBank/DDBJ whole genome shotgun (WGS) entry which is preliminary data.</text>
</comment>
<dbReference type="OrthoDB" id="9773411at2"/>
<evidence type="ECO:0000259" key="2">
    <source>
        <dbReference type="Pfam" id="PF04773"/>
    </source>
</evidence>
<dbReference type="PANTHER" id="PTHR38731:SF3">
    <property type="entry name" value="BLL6125 PROTEIN"/>
    <property type="match status" value="1"/>
</dbReference>
<feature type="region of interest" description="Disordered" evidence="1">
    <location>
        <begin position="298"/>
        <end position="317"/>
    </location>
</feature>
<evidence type="ECO:0000256" key="1">
    <source>
        <dbReference type="SAM" id="MobiDB-lite"/>
    </source>
</evidence>
<protein>
    <recommendedName>
        <fullName evidence="2">FecR protein domain-containing protein</fullName>
    </recommendedName>
</protein>
<gene>
    <name evidence="3" type="ORF">CU669_03855</name>
</gene>
<dbReference type="Proteomes" id="UP000251075">
    <property type="component" value="Unassembled WGS sequence"/>
</dbReference>
<feature type="domain" description="FecR protein" evidence="2">
    <location>
        <begin position="138"/>
        <end position="222"/>
    </location>
</feature>
<dbReference type="Pfam" id="PF04773">
    <property type="entry name" value="FecR"/>
    <property type="match status" value="1"/>
</dbReference>
<evidence type="ECO:0000313" key="3">
    <source>
        <dbReference type="EMBL" id="RAU23289.1"/>
    </source>
</evidence>